<feature type="binding site" evidence="9">
    <location>
        <begin position="14"/>
        <end position="19"/>
    </location>
    <ligand>
        <name>NAD(+)</name>
        <dbReference type="ChEBI" id="CHEBI:57540"/>
    </ligand>
</feature>
<evidence type="ECO:0000256" key="3">
    <source>
        <dbReference type="ARBA" id="ARBA00023002"/>
    </source>
</evidence>
<dbReference type="PROSITE" id="PS00957">
    <property type="entry name" value="NAD_G3PDH"/>
    <property type="match status" value="1"/>
</dbReference>
<keyword evidence="9 10" id="KW-0520">NAD</keyword>
<dbReference type="SUPFAM" id="SSF48179">
    <property type="entry name" value="6-phosphogluconate dehydrogenase C-terminal domain-like"/>
    <property type="match status" value="1"/>
</dbReference>
<evidence type="ECO:0000256" key="1">
    <source>
        <dbReference type="ARBA" id="ARBA00011009"/>
    </source>
</evidence>
<feature type="domain" description="Glycerol-3-phosphate dehydrogenase NAD-dependent N-terminal" evidence="12">
    <location>
        <begin position="66"/>
        <end position="146"/>
    </location>
</feature>
<dbReference type="EMBL" id="JAESVA010000003">
    <property type="protein sequence ID" value="MCB8880620.1"/>
    <property type="molecule type" value="Genomic_DNA"/>
</dbReference>
<keyword evidence="6" id="KW-1208">Phospholipid metabolism</keyword>
<feature type="binding site" evidence="9">
    <location>
        <position position="131"/>
    </location>
    <ligand>
        <name>NAD(+)</name>
        <dbReference type="ChEBI" id="CHEBI:57540"/>
    </ligand>
</feature>
<accession>A0A964E3E4</accession>
<dbReference type="GO" id="GO:0005829">
    <property type="term" value="C:cytosol"/>
    <property type="evidence" value="ECO:0007669"/>
    <property type="project" value="TreeGrafter"/>
</dbReference>
<dbReference type="PANTHER" id="PTHR11728">
    <property type="entry name" value="GLYCEROL-3-PHOSPHATE DEHYDROGENASE"/>
    <property type="match status" value="1"/>
</dbReference>
<evidence type="ECO:0000256" key="10">
    <source>
        <dbReference type="RuleBase" id="RU000437"/>
    </source>
</evidence>
<keyword evidence="2" id="KW-0444">Lipid biosynthesis</keyword>
<dbReference type="EC" id="1.1.1.94" evidence="11"/>
<dbReference type="PIRSF" id="PIRSF000114">
    <property type="entry name" value="Glycerol-3-P_dh"/>
    <property type="match status" value="1"/>
</dbReference>
<dbReference type="InterPro" id="IPR013328">
    <property type="entry name" value="6PGD_dom2"/>
</dbReference>
<evidence type="ECO:0000256" key="2">
    <source>
        <dbReference type="ARBA" id="ARBA00022516"/>
    </source>
</evidence>
<dbReference type="Gene3D" id="3.40.50.720">
    <property type="entry name" value="NAD(P)-binding Rossmann-like Domain"/>
    <property type="match status" value="1"/>
</dbReference>
<reference evidence="14 15" key="1">
    <citation type="journal article" date="2021" name="Microorganisms">
        <title>Acidisoma silvae sp. nov. and Acidisomacellulosilytica sp. nov., Two Acidophilic Bacteria Isolated from Decaying Wood, Hydrolyzing Cellulose and Producing Poly-3-hydroxybutyrate.</title>
        <authorList>
            <person name="Mieszkin S."/>
            <person name="Pouder E."/>
            <person name="Uroz S."/>
            <person name="Simon-Colin C."/>
            <person name="Alain K."/>
        </authorList>
    </citation>
    <scope>NUCLEOTIDE SEQUENCE [LARGE SCALE GENOMIC DNA]</scope>
    <source>
        <strain evidence="14 15">HW T5.17</strain>
    </source>
</reference>
<evidence type="ECO:0000259" key="12">
    <source>
        <dbReference type="Pfam" id="PF01210"/>
    </source>
</evidence>
<keyword evidence="3 10" id="KW-0560">Oxidoreductase</keyword>
<proteinExistence type="inferred from homology"/>
<keyword evidence="15" id="KW-1185">Reference proteome</keyword>
<dbReference type="GO" id="GO:0008654">
    <property type="term" value="P:phospholipid biosynthetic process"/>
    <property type="evidence" value="ECO:0007669"/>
    <property type="project" value="UniProtKB-KW"/>
</dbReference>
<feature type="active site" description="Proton acceptor" evidence="7">
    <location>
        <position position="182"/>
    </location>
</feature>
<dbReference type="PANTHER" id="PTHR11728:SF1">
    <property type="entry name" value="GLYCEROL-3-PHOSPHATE DEHYDROGENASE [NAD(+)] 2, CHLOROPLASTIC"/>
    <property type="match status" value="1"/>
</dbReference>
<dbReference type="GO" id="GO:0051287">
    <property type="term" value="F:NAD binding"/>
    <property type="evidence" value="ECO:0007669"/>
    <property type="project" value="InterPro"/>
</dbReference>
<feature type="binding site" evidence="8">
    <location>
        <position position="99"/>
    </location>
    <ligand>
        <name>substrate</name>
    </ligand>
</feature>
<organism evidence="14 15">
    <name type="scientific">Acidisoma cellulosilyticum</name>
    <dbReference type="NCBI Taxonomy" id="2802395"/>
    <lineage>
        <taxon>Bacteria</taxon>
        <taxon>Pseudomonadati</taxon>
        <taxon>Pseudomonadota</taxon>
        <taxon>Alphaproteobacteria</taxon>
        <taxon>Acetobacterales</taxon>
        <taxon>Acidocellaceae</taxon>
        <taxon>Acidisoma</taxon>
    </lineage>
</organism>
<dbReference type="GO" id="GO:0047952">
    <property type="term" value="F:glycerol-3-phosphate dehydrogenase [NAD(P)+] activity"/>
    <property type="evidence" value="ECO:0007669"/>
    <property type="project" value="UniProtKB-EC"/>
</dbReference>
<comment type="similarity">
    <text evidence="1 10">Belongs to the NAD-dependent glycerol-3-phosphate dehydrogenase family.</text>
</comment>
<evidence type="ECO:0000256" key="4">
    <source>
        <dbReference type="ARBA" id="ARBA00023098"/>
    </source>
</evidence>
<comment type="catalytic activity">
    <reaction evidence="11">
        <text>sn-glycerol 3-phosphate + NADP(+) = dihydroxyacetone phosphate + NADPH + H(+)</text>
        <dbReference type="Rhea" id="RHEA:11096"/>
        <dbReference type="ChEBI" id="CHEBI:15378"/>
        <dbReference type="ChEBI" id="CHEBI:57597"/>
        <dbReference type="ChEBI" id="CHEBI:57642"/>
        <dbReference type="ChEBI" id="CHEBI:57783"/>
        <dbReference type="ChEBI" id="CHEBI:58349"/>
        <dbReference type="EC" id="1.1.1.94"/>
    </reaction>
</comment>
<comment type="caution">
    <text evidence="14">The sequence shown here is derived from an EMBL/GenBank/DDBJ whole genome shotgun (WGS) entry which is preliminary data.</text>
</comment>
<evidence type="ECO:0000256" key="5">
    <source>
        <dbReference type="ARBA" id="ARBA00023209"/>
    </source>
</evidence>
<evidence type="ECO:0000256" key="8">
    <source>
        <dbReference type="PIRSR" id="PIRSR000114-2"/>
    </source>
</evidence>
<dbReference type="InterPro" id="IPR036291">
    <property type="entry name" value="NAD(P)-bd_dom_sf"/>
</dbReference>
<feature type="binding site" evidence="8">
    <location>
        <begin position="246"/>
        <end position="247"/>
    </location>
    <ligand>
        <name>substrate</name>
    </ligand>
</feature>
<dbReference type="Pfam" id="PF01210">
    <property type="entry name" value="NAD_Gly3P_dh_N"/>
    <property type="match status" value="1"/>
</dbReference>
<evidence type="ECO:0000259" key="13">
    <source>
        <dbReference type="Pfam" id="PF07479"/>
    </source>
</evidence>
<keyword evidence="4" id="KW-0443">Lipid metabolism</keyword>
<dbReference type="InterPro" id="IPR011128">
    <property type="entry name" value="G3P_DH_NAD-dep_N"/>
</dbReference>
<evidence type="ECO:0000256" key="6">
    <source>
        <dbReference type="ARBA" id="ARBA00023264"/>
    </source>
</evidence>
<dbReference type="Pfam" id="PF07479">
    <property type="entry name" value="NAD_Gly3P_dh_C"/>
    <property type="match status" value="1"/>
</dbReference>
<dbReference type="InterPro" id="IPR006109">
    <property type="entry name" value="G3P_DH_NAD-dep_C"/>
</dbReference>
<dbReference type="GO" id="GO:0046168">
    <property type="term" value="P:glycerol-3-phosphate catabolic process"/>
    <property type="evidence" value="ECO:0007669"/>
    <property type="project" value="InterPro"/>
</dbReference>
<evidence type="ECO:0000256" key="9">
    <source>
        <dbReference type="PIRSR" id="PIRSR000114-3"/>
    </source>
</evidence>
<dbReference type="GO" id="GO:0005975">
    <property type="term" value="P:carbohydrate metabolic process"/>
    <property type="evidence" value="ECO:0007669"/>
    <property type="project" value="InterPro"/>
</dbReference>
<gene>
    <name evidence="14" type="ORF">ACELLULO517_10275</name>
</gene>
<name>A0A964E3E4_9PROT</name>
<feature type="domain" description="Glycerol-3-phosphate dehydrogenase NAD-dependent C-terminal" evidence="13">
    <location>
        <begin position="171"/>
        <end position="290"/>
    </location>
</feature>
<evidence type="ECO:0000313" key="15">
    <source>
        <dbReference type="Proteomes" id="UP000721844"/>
    </source>
</evidence>
<evidence type="ECO:0000256" key="7">
    <source>
        <dbReference type="PIRSR" id="PIRSR000114-1"/>
    </source>
</evidence>
<protein>
    <recommendedName>
        <fullName evidence="11">Glycerol-3-phosphate dehydrogenase</fullName>
        <ecNumber evidence="11">1.1.1.94</ecNumber>
    </recommendedName>
</protein>
<dbReference type="InterPro" id="IPR006168">
    <property type="entry name" value="G3P_DH_NAD-dep"/>
</dbReference>
<dbReference type="Gene3D" id="1.10.1040.10">
    <property type="entry name" value="N-(1-d-carboxylethyl)-l-norvaline Dehydrogenase, domain 2"/>
    <property type="match status" value="1"/>
</dbReference>
<feature type="binding site" evidence="9">
    <location>
        <position position="246"/>
    </location>
    <ligand>
        <name>NAD(+)</name>
        <dbReference type="ChEBI" id="CHEBI:57540"/>
    </ligand>
</feature>
<dbReference type="Proteomes" id="UP000721844">
    <property type="component" value="Unassembled WGS sequence"/>
</dbReference>
<dbReference type="InterPro" id="IPR008927">
    <property type="entry name" value="6-PGluconate_DH-like_C_sf"/>
</dbReference>
<dbReference type="RefSeq" id="WP_227307282.1">
    <property type="nucleotide sequence ID" value="NZ_JAESVA010000003.1"/>
</dbReference>
<sequence>MVLTTGTLSLLIMGYGAFGQALAGALHRRGDIAISVFSRNPPTEAAPRASVSTFIHDLRAIDLGAFDVVILALPSGALASVLDQLPPHRPRAVILSCVKGMDAETHDFPTDLIAKHLPGHTVGMLSGPTFASEMLAGQAVWMSLGCVDGGSAQGVADRLAGPLLSLTPTTDLRGLEIIGVAKNIIAIGAGLTEGLGLGANTRASYVARGIQELSALLPALGGKAETVLSPGGLGDLILTCTSAQSRNYRFGQDLGLRLASQPKTASGPVPLAEGSRSITAFLAFIRRSGAASRYFDGLAAAMANPDSMADRLTATIG</sequence>
<dbReference type="AlphaFoldDB" id="A0A964E3E4"/>
<keyword evidence="5" id="KW-0594">Phospholipid biosynthesis</keyword>
<dbReference type="SUPFAM" id="SSF51735">
    <property type="entry name" value="NAD(P)-binding Rossmann-fold domains"/>
    <property type="match status" value="1"/>
</dbReference>
<evidence type="ECO:0000256" key="11">
    <source>
        <dbReference type="RuleBase" id="RU000439"/>
    </source>
</evidence>
<dbReference type="PRINTS" id="PR00077">
    <property type="entry name" value="GPDHDRGNASE"/>
</dbReference>
<evidence type="ECO:0000313" key="14">
    <source>
        <dbReference type="EMBL" id="MCB8880620.1"/>
    </source>
</evidence>